<dbReference type="Proteomes" id="UP001320544">
    <property type="component" value="Chromosome"/>
</dbReference>
<dbReference type="PROSITE" id="PS51257">
    <property type="entry name" value="PROKAR_LIPOPROTEIN"/>
    <property type="match status" value="1"/>
</dbReference>
<dbReference type="PANTHER" id="PTHR19372">
    <property type="entry name" value="SULFITE REDUCTASE"/>
    <property type="match status" value="1"/>
</dbReference>
<dbReference type="Pfam" id="PF00174">
    <property type="entry name" value="Oxidored_molyb"/>
    <property type="match status" value="1"/>
</dbReference>
<dbReference type="RefSeq" id="WP_244411800.1">
    <property type="nucleotide sequence ID" value="NZ_AP025564.1"/>
</dbReference>
<evidence type="ECO:0000256" key="1">
    <source>
        <dbReference type="SAM" id="SignalP"/>
    </source>
</evidence>
<protein>
    <recommendedName>
        <fullName evidence="2">Oxidoreductase molybdopterin-binding domain-containing protein</fullName>
    </recommendedName>
</protein>
<feature type="chain" id="PRO_5046141627" description="Oxidoreductase molybdopterin-binding domain-containing protein" evidence="1">
    <location>
        <begin position="34"/>
        <end position="534"/>
    </location>
</feature>
<dbReference type="InterPro" id="IPR014756">
    <property type="entry name" value="Ig_E-set"/>
</dbReference>
<dbReference type="Gene3D" id="3.90.420.10">
    <property type="entry name" value="Oxidoreductase, molybdopterin-binding domain"/>
    <property type="match status" value="1"/>
</dbReference>
<dbReference type="SUPFAM" id="SSF81296">
    <property type="entry name" value="E set domains"/>
    <property type="match status" value="1"/>
</dbReference>
<keyword evidence="1" id="KW-0732">Signal</keyword>
<dbReference type="InterPro" id="IPR036280">
    <property type="entry name" value="Multihaem_cyt_sf"/>
</dbReference>
<accession>A0ABN6MBM3</accession>
<sequence length="534" mass="58486">MEGMKGFIANRKVQLSAVAIAIAVFAMAGCAQSATVNEGSEEPTTGTATVNYTAEGRYKDNVAEFPSGIDPELDAKNAELNAPSSYVDRNGFTVQPVPDDPTGWNISYLNADNRGCTSCHALEDALMMMDTYHGTIFPGYPTEQTVSTCFACHIWAEPLRTSMHSTHMGNELFENRGGTCESCHYVDENGDFTRWDYEKFNLYKGITDIAASDADLTVTYDQDTLTDVDDMFYKSIKEYGDFDPSNWRTDDSFMDPELYNNWVFSIGGDVENPISMTLPELVEKFGTETAVMKQQCTINGAGNAIIMQSEVTGVPMQAIIDYVKPKGDVNAVEFLTEDPYPNVGKTYNIPFTAMTDNDSLLVIEVNGETLPNTQGYPCSVWTAGGSAAGGVFKVCTGVNFIKTTEDLVASGYFLGGFEDAGLDGAPADKPNSAVLNYPSGVVLEGAAGTEIELEGFADAFDEPIQKVEFSWDHGQTWTTLETPNNDPQYWTYWRMKFTPPSEGAYLLDIRTTSIQPDGAERVNGINTQFLLNVK</sequence>
<organism evidence="3 4">
    <name type="scientific">Raoultibacter timonensis</name>
    <dbReference type="NCBI Taxonomy" id="1907662"/>
    <lineage>
        <taxon>Bacteria</taxon>
        <taxon>Bacillati</taxon>
        <taxon>Actinomycetota</taxon>
        <taxon>Coriobacteriia</taxon>
        <taxon>Eggerthellales</taxon>
        <taxon>Eggerthellaceae</taxon>
        <taxon>Raoultibacter</taxon>
    </lineage>
</organism>
<dbReference type="SUPFAM" id="SSF56524">
    <property type="entry name" value="Oxidoreductase molybdopterin-binding domain"/>
    <property type="match status" value="1"/>
</dbReference>
<name>A0ABN6MBM3_9ACTN</name>
<evidence type="ECO:0000313" key="4">
    <source>
        <dbReference type="Proteomes" id="UP001320544"/>
    </source>
</evidence>
<dbReference type="InterPro" id="IPR036374">
    <property type="entry name" value="OxRdtase_Mopterin-bd_sf"/>
</dbReference>
<dbReference type="Gene3D" id="2.60.40.650">
    <property type="match status" value="1"/>
</dbReference>
<gene>
    <name evidence="3" type="ORF">CE91St30_07500</name>
</gene>
<evidence type="ECO:0000313" key="3">
    <source>
        <dbReference type="EMBL" id="BDE95417.1"/>
    </source>
</evidence>
<evidence type="ECO:0000259" key="2">
    <source>
        <dbReference type="Pfam" id="PF00174"/>
    </source>
</evidence>
<dbReference type="SUPFAM" id="SSF48695">
    <property type="entry name" value="Multiheme cytochromes"/>
    <property type="match status" value="1"/>
</dbReference>
<feature type="domain" description="Oxidoreductase molybdopterin-binding" evidence="2">
    <location>
        <begin position="260"/>
        <end position="402"/>
    </location>
</feature>
<reference evidence="3 4" key="1">
    <citation type="submission" date="2022-01" db="EMBL/GenBank/DDBJ databases">
        <title>Novel bile acid biosynthetic pathways are enriched in the microbiome of centenarians.</title>
        <authorList>
            <person name="Sato Y."/>
            <person name="Atarashi K."/>
            <person name="Plichta R.D."/>
            <person name="Arai Y."/>
            <person name="Sasajima S."/>
            <person name="Kearney M.S."/>
            <person name="Suda W."/>
            <person name="Takeshita K."/>
            <person name="Sasaki T."/>
            <person name="Okamoto S."/>
            <person name="Skelly N.A."/>
            <person name="Okamura Y."/>
            <person name="Vlamakis H."/>
            <person name="Li Y."/>
            <person name="Tanoue T."/>
            <person name="Takei H."/>
            <person name="Nittono H."/>
            <person name="Narushima S."/>
            <person name="Irie J."/>
            <person name="Itoh H."/>
            <person name="Moriya K."/>
            <person name="Sugiura Y."/>
            <person name="Suematsu M."/>
            <person name="Moritoki N."/>
            <person name="Shibata S."/>
            <person name="Littman R.D."/>
            <person name="Fischbach A.M."/>
            <person name="Uwamino Y."/>
            <person name="Inoue T."/>
            <person name="Honda A."/>
            <person name="Hattori M."/>
            <person name="Murai T."/>
            <person name="Xavier J.R."/>
            <person name="Hirose N."/>
            <person name="Honda K."/>
        </authorList>
    </citation>
    <scope>NUCLEOTIDE SEQUENCE [LARGE SCALE GENOMIC DNA]</scope>
    <source>
        <strain evidence="3 4">CE91-St30</strain>
    </source>
</reference>
<dbReference type="PANTHER" id="PTHR19372:SF7">
    <property type="entry name" value="SULFITE OXIDASE, MITOCHONDRIAL"/>
    <property type="match status" value="1"/>
</dbReference>
<dbReference type="EMBL" id="AP025564">
    <property type="protein sequence ID" value="BDE95417.1"/>
    <property type="molecule type" value="Genomic_DNA"/>
</dbReference>
<proteinExistence type="predicted"/>
<dbReference type="InterPro" id="IPR000572">
    <property type="entry name" value="OxRdtase_Mopterin-bd_dom"/>
</dbReference>
<feature type="signal peptide" evidence="1">
    <location>
        <begin position="1"/>
        <end position="33"/>
    </location>
</feature>
<keyword evidence="4" id="KW-1185">Reference proteome</keyword>